<dbReference type="Gene3D" id="1.10.630.10">
    <property type="entry name" value="Cytochrome P450"/>
    <property type="match status" value="1"/>
</dbReference>
<evidence type="ECO:0000256" key="9">
    <source>
        <dbReference type="PIRSR" id="PIRSR602401-1"/>
    </source>
</evidence>
<keyword evidence="7 9" id="KW-0408">Iron</keyword>
<dbReference type="PRINTS" id="PR00463">
    <property type="entry name" value="EP450I"/>
</dbReference>
<dbReference type="GO" id="GO:0005506">
    <property type="term" value="F:iron ion binding"/>
    <property type="evidence" value="ECO:0007669"/>
    <property type="project" value="InterPro"/>
</dbReference>
<proteinExistence type="inferred from homology"/>
<dbReference type="PANTHER" id="PTHR24305">
    <property type="entry name" value="CYTOCHROME P450"/>
    <property type="match status" value="1"/>
</dbReference>
<comment type="pathway">
    <text evidence="2">Secondary metabolite biosynthesis.</text>
</comment>
<dbReference type="Proteomes" id="UP000250043">
    <property type="component" value="Unassembled WGS sequence"/>
</dbReference>
<dbReference type="PRINTS" id="PR00385">
    <property type="entry name" value="P450"/>
</dbReference>
<evidence type="ECO:0000313" key="11">
    <source>
        <dbReference type="EMBL" id="OCH96330.1"/>
    </source>
</evidence>
<dbReference type="InterPro" id="IPR017972">
    <property type="entry name" value="Cyt_P450_CS"/>
</dbReference>
<accession>A0A8E2DV25</accession>
<dbReference type="PANTHER" id="PTHR24305:SF166">
    <property type="entry name" value="CYTOCHROME P450 12A4, MITOCHONDRIAL-RELATED"/>
    <property type="match status" value="1"/>
</dbReference>
<keyword evidence="4 9" id="KW-0349">Heme</keyword>
<gene>
    <name evidence="11" type="ORF">OBBRIDRAFT_830205</name>
</gene>
<keyword evidence="8 10" id="KW-0503">Monooxygenase</keyword>
<name>A0A8E2DV25_9APHY</name>
<evidence type="ECO:0000256" key="10">
    <source>
        <dbReference type="RuleBase" id="RU000461"/>
    </source>
</evidence>
<dbReference type="InterPro" id="IPR001128">
    <property type="entry name" value="Cyt_P450"/>
</dbReference>
<evidence type="ECO:0000256" key="6">
    <source>
        <dbReference type="ARBA" id="ARBA00023002"/>
    </source>
</evidence>
<dbReference type="OrthoDB" id="1470350at2759"/>
<keyword evidence="5 9" id="KW-0479">Metal-binding</keyword>
<evidence type="ECO:0000256" key="4">
    <source>
        <dbReference type="ARBA" id="ARBA00022617"/>
    </source>
</evidence>
<dbReference type="InterPro" id="IPR036396">
    <property type="entry name" value="Cyt_P450_sf"/>
</dbReference>
<dbReference type="GO" id="GO:0020037">
    <property type="term" value="F:heme binding"/>
    <property type="evidence" value="ECO:0007669"/>
    <property type="project" value="InterPro"/>
</dbReference>
<organism evidence="11 12">
    <name type="scientific">Obba rivulosa</name>
    <dbReference type="NCBI Taxonomy" id="1052685"/>
    <lineage>
        <taxon>Eukaryota</taxon>
        <taxon>Fungi</taxon>
        <taxon>Dikarya</taxon>
        <taxon>Basidiomycota</taxon>
        <taxon>Agaricomycotina</taxon>
        <taxon>Agaricomycetes</taxon>
        <taxon>Polyporales</taxon>
        <taxon>Gelatoporiaceae</taxon>
        <taxon>Obba</taxon>
    </lineage>
</organism>
<evidence type="ECO:0000256" key="5">
    <source>
        <dbReference type="ARBA" id="ARBA00022723"/>
    </source>
</evidence>
<evidence type="ECO:0000256" key="1">
    <source>
        <dbReference type="ARBA" id="ARBA00001971"/>
    </source>
</evidence>
<evidence type="ECO:0000256" key="3">
    <source>
        <dbReference type="ARBA" id="ARBA00010617"/>
    </source>
</evidence>
<dbReference type="GO" id="GO:0016705">
    <property type="term" value="F:oxidoreductase activity, acting on paired donors, with incorporation or reduction of molecular oxygen"/>
    <property type="evidence" value="ECO:0007669"/>
    <property type="project" value="InterPro"/>
</dbReference>
<protein>
    <submittedName>
        <fullName evidence="11">Cytochrome P450</fullName>
    </submittedName>
</protein>
<dbReference type="EMBL" id="KV722331">
    <property type="protein sequence ID" value="OCH96330.1"/>
    <property type="molecule type" value="Genomic_DNA"/>
</dbReference>
<dbReference type="AlphaFoldDB" id="A0A8E2DV25"/>
<evidence type="ECO:0000256" key="7">
    <source>
        <dbReference type="ARBA" id="ARBA00023004"/>
    </source>
</evidence>
<comment type="cofactor">
    <cofactor evidence="1 9">
        <name>heme</name>
        <dbReference type="ChEBI" id="CHEBI:30413"/>
    </cofactor>
</comment>
<sequence length="514" mass="57337">MSNALILPVVLGVLIAILLRRLKRRSPLEHLRGPPSSSVVYGNMLDIAQQDQVGDMDTKWNREYGGAWRIKNCLGALQHICQKGGYDYPKDKTLSQTIQMITGPGLVAVNGNTHARQRNVVHPAFSNARLRDHLSTFQAVAAKDGFTVNMHNWLHRTALDMIGQVVSDFDFGALDDEPSELARAYQSTFGELPPRPPNSEVLFKGAWKWMPAMVLDFIKYMPSPETKRLREALDVMERLGAQLAKQSLVASTSGKSRDMIGVLVGVNSRQGPSSRLSDKELTAQTVTLILAGHETTATSLDFMLWELAKRPECQAKIREEIAALRSKVLARGKIEYTLEDLDNLRYTTAAVKESLRLHAVVYHLTREATKDDILPLSEPILSRDGQLVHSIPIKAGQLVLLSQWGFNRLPKYWGSDAETWNPERFLQPDANRDPSMGMYANLMSFSAGIRGCIGWRFAVLQITSIAIQLLEDFELRIPPDTPEIVRAAPGPIMTPYVRGKMHEGPCMPLQISPL</sequence>
<keyword evidence="6 10" id="KW-0560">Oxidoreductase</keyword>
<evidence type="ECO:0000313" key="12">
    <source>
        <dbReference type="Proteomes" id="UP000250043"/>
    </source>
</evidence>
<dbReference type="GO" id="GO:0004497">
    <property type="term" value="F:monooxygenase activity"/>
    <property type="evidence" value="ECO:0007669"/>
    <property type="project" value="UniProtKB-KW"/>
</dbReference>
<evidence type="ECO:0000256" key="8">
    <source>
        <dbReference type="ARBA" id="ARBA00023033"/>
    </source>
</evidence>
<dbReference type="SUPFAM" id="SSF48264">
    <property type="entry name" value="Cytochrome P450"/>
    <property type="match status" value="1"/>
</dbReference>
<dbReference type="InterPro" id="IPR002401">
    <property type="entry name" value="Cyt_P450_E_grp-I"/>
</dbReference>
<dbReference type="PROSITE" id="PS00086">
    <property type="entry name" value="CYTOCHROME_P450"/>
    <property type="match status" value="1"/>
</dbReference>
<comment type="similarity">
    <text evidence="3 10">Belongs to the cytochrome P450 family.</text>
</comment>
<evidence type="ECO:0000256" key="2">
    <source>
        <dbReference type="ARBA" id="ARBA00005179"/>
    </source>
</evidence>
<dbReference type="Pfam" id="PF00067">
    <property type="entry name" value="p450"/>
    <property type="match status" value="1"/>
</dbReference>
<reference evidence="11 12" key="1">
    <citation type="submission" date="2016-07" db="EMBL/GenBank/DDBJ databases">
        <title>Draft genome of the white-rot fungus Obba rivulosa 3A-2.</title>
        <authorList>
            <consortium name="DOE Joint Genome Institute"/>
            <person name="Miettinen O."/>
            <person name="Riley R."/>
            <person name="Acob R."/>
            <person name="Barry K."/>
            <person name="Cullen D."/>
            <person name="De Vries R."/>
            <person name="Hainaut M."/>
            <person name="Hatakka A."/>
            <person name="Henrissat B."/>
            <person name="Hilden K."/>
            <person name="Kuo R."/>
            <person name="Labutti K."/>
            <person name="Lipzen A."/>
            <person name="Makela M.R."/>
            <person name="Sandor L."/>
            <person name="Spatafora J.W."/>
            <person name="Grigoriev I.V."/>
            <person name="Hibbett D.S."/>
        </authorList>
    </citation>
    <scope>NUCLEOTIDE SEQUENCE [LARGE SCALE GENOMIC DNA]</scope>
    <source>
        <strain evidence="11 12">3A-2</strain>
    </source>
</reference>
<dbReference type="InterPro" id="IPR050121">
    <property type="entry name" value="Cytochrome_P450_monoxygenase"/>
</dbReference>
<feature type="binding site" description="axial binding residue" evidence="9">
    <location>
        <position position="452"/>
    </location>
    <ligand>
        <name>heme</name>
        <dbReference type="ChEBI" id="CHEBI:30413"/>
    </ligand>
    <ligandPart>
        <name>Fe</name>
        <dbReference type="ChEBI" id="CHEBI:18248"/>
    </ligandPart>
</feature>
<keyword evidence="12" id="KW-1185">Reference proteome</keyword>